<protein>
    <submittedName>
        <fullName evidence="1">Uncharacterized protein</fullName>
    </submittedName>
</protein>
<evidence type="ECO:0000313" key="1">
    <source>
        <dbReference type="EMBL" id="KAJ9115612.1"/>
    </source>
</evidence>
<dbReference type="Proteomes" id="UP001230649">
    <property type="component" value="Unassembled WGS sequence"/>
</dbReference>
<dbReference type="EMBL" id="JASBWS010000005">
    <property type="protein sequence ID" value="KAJ9115612.1"/>
    <property type="molecule type" value="Genomic_DNA"/>
</dbReference>
<sequence length="375" mass="43504">MHGVKRTKLSKEDQDQKRAEDAEQIKQYRTLVDGCLDKKANKEYTQDAFDLTNRVLDLNPEFYTIWNYRRMIMLEGLFPNATPEERYHLLTSDLRMTTLYLKIHPKVYWIWTHRKWCLEHVPDGPGRRIDGEGGDLKAQQSRVNGHNANTLEISGVEVDREDMQTPKPTTTAMNGDSEEIDVEGWKKEAWGRELMLVEKMLEADSRNSKTPETEIRYTTKKIESNFSNFSAWHQRTKELGKVWDALRRGEKGGEGDAEVEIQEMREKGSGEHVATDMEGSLLTHMANLAGDDVSTLQREISQIKELLEAEPDSKWPLESLVHYSQLLLRAGSLSSQQASQACMDMQRWLRDLERIDPFRKERYRELGEELQKDSI</sequence>
<keyword evidence="2" id="KW-1185">Reference proteome</keyword>
<reference evidence="1" key="1">
    <citation type="submission" date="2023-04" db="EMBL/GenBank/DDBJ databases">
        <title>Draft Genome sequencing of Naganishia species isolated from polar environments using Oxford Nanopore Technology.</title>
        <authorList>
            <person name="Leo P."/>
            <person name="Venkateswaran K."/>
        </authorList>
    </citation>
    <scope>NUCLEOTIDE SEQUENCE</scope>
    <source>
        <strain evidence="1">MNA-CCFEE 5262</strain>
    </source>
</reference>
<gene>
    <name evidence="1" type="ORF">QFC20_000937</name>
</gene>
<proteinExistence type="predicted"/>
<evidence type="ECO:0000313" key="2">
    <source>
        <dbReference type="Proteomes" id="UP001230649"/>
    </source>
</evidence>
<organism evidence="1 2">
    <name type="scientific">Naganishia adeliensis</name>
    <dbReference type="NCBI Taxonomy" id="92952"/>
    <lineage>
        <taxon>Eukaryota</taxon>
        <taxon>Fungi</taxon>
        <taxon>Dikarya</taxon>
        <taxon>Basidiomycota</taxon>
        <taxon>Agaricomycotina</taxon>
        <taxon>Tremellomycetes</taxon>
        <taxon>Filobasidiales</taxon>
        <taxon>Filobasidiaceae</taxon>
        <taxon>Naganishia</taxon>
    </lineage>
</organism>
<name>A0ACC2WVF2_9TREE</name>
<comment type="caution">
    <text evidence="1">The sequence shown here is derived from an EMBL/GenBank/DDBJ whole genome shotgun (WGS) entry which is preliminary data.</text>
</comment>
<accession>A0ACC2WVF2</accession>